<dbReference type="Proteomes" id="UP001501742">
    <property type="component" value="Unassembled WGS sequence"/>
</dbReference>
<dbReference type="CDD" id="cd01169">
    <property type="entry name" value="HMPP_kinase"/>
    <property type="match status" value="1"/>
</dbReference>
<dbReference type="SUPFAM" id="SSF53613">
    <property type="entry name" value="Ribokinase-like"/>
    <property type="match status" value="1"/>
</dbReference>
<evidence type="ECO:0000259" key="7">
    <source>
        <dbReference type="Pfam" id="PF08543"/>
    </source>
</evidence>
<evidence type="ECO:0000313" key="8">
    <source>
        <dbReference type="EMBL" id="GAA1493312.1"/>
    </source>
</evidence>
<dbReference type="Pfam" id="PF08543">
    <property type="entry name" value="Phos_pyr_kin"/>
    <property type="match status" value="1"/>
</dbReference>
<dbReference type="PANTHER" id="PTHR20858">
    <property type="entry name" value="PHOSPHOMETHYLPYRIMIDINE KINASE"/>
    <property type="match status" value="1"/>
</dbReference>
<dbReference type="SUPFAM" id="SSF48613">
    <property type="entry name" value="Heme oxygenase-like"/>
    <property type="match status" value="1"/>
</dbReference>
<comment type="catalytic activity">
    <reaction evidence="2">
        <text>4-amino-2-methyl-5-(phosphooxymethyl)pyrimidine + ATP = 4-amino-2-methyl-5-(diphosphooxymethyl)pyrimidine + ADP</text>
        <dbReference type="Rhea" id="RHEA:19893"/>
        <dbReference type="ChEBI" id="CHEBI:30616"/>
        <dbReference type="ChEBI" id="CHEBI:57841"/>
        <dbReference type="ChEBI" id="CHEBI:58354"/>
        <dbReference type="ChEBI" id="CHEBI:456216"/>
        <dbReference type="EC" id="2.7.4.7"/>
    </reaction>
</comment>
<evidence type="ECO:0000313" key="9">
    <source>
        <dbReference type="Proteomes" id="UP001501742"/>
    </source>
</evidence>
<evidence type="ECO:0000256" key="1">
    <source>
        <dbReference type="ARBA" id="ARBA00000151"/>
    </source>
</evidence>
<feature type="domain" description="Thiaminase-2/PQQC" evidence="6">
    <location>
        <begin position="302"/>
        <end position="486"/>
    </location>
</feature>
<feature type="domain" description="Pyridoxamine kinase/Phosphomethylpyrimidine kinase" evidence="7">
    <location>
        <begin position="22"/>
        <end position="268"/>
    </location>
</feature>
<comment type="pathway">
    <text evidence="4">Cofactor biosynthesis; thiamine diphosphate biosynthesis; 4-amino-2-methyl-5-diphosphomethylpyrimidine from 5-amino-1-(5-phospho-D-ribosyl)imidazole: step 3/3.</text>
</comment>
<accession>A0ABN1ZCJ1</accession>
<evidence type="ECO:0000256" key="4">
    <source>
        <dbReference type="ARBA" id="ARBA00004769"/>
    </source>
</evidence>
<dbReference type="Gene3D" id="1.20.910.10">
    <property type="entry name" value="Heme oxygenase-like"/>
    <property type="match status" value="1"/>
</dbReference>
<reference evidence="8 9" key="1">
    <citation type="journal article" date="2019" name="Int. J. Syst. Evol. Microbiol.">
        <title>The Global Catalogue of Microorganisms (GCM) 10K type strain sequencing project: providing services to taxonomists for standard genome sequencing and annotation.</title>
        <authorList>
            <consortium name="The Broad Institute Genomics Platform"/>
            <consortium name="The Broad Institute Genome Sequencing Center for Infectious Disease"/>
            <person name="Wu L."/>
            <person name="Ma J."/>
        </authorList>
    </citation>
    <scope>NUCLEOTIDE SEQUENCE [LARGE SCALE GENOMIC DNA]</scope>
    <source>
        <strain evidence="8 9">JCM 12140</strain>
    </source>
</reference>
<dbReference type="InterPro" id="IPR004399">
    <property type="entry name" value="HMP/HMP-P_kinase_dom"/>
</dbReference>
<keyword evidence="9" id="KW-1185">Reference proteome</keyword>
<evidence type="ECO:0000256" key="3">
    <source>
        <dbReference type="ARBA" id="ARBA00003848"/>
    </source>
</evidence>
<dbReference type="CDD" id="cd19365">
    <property type="entry name" value="TenA_C-like"/>
    <property type="match status" value="1"/>
</dbReference>
<evidence type="ECO:0000256" key="5">
    <source>
        <dbReference type="ARBA" id="ARBA00022977"/>
    </source>
</evidence>
<dbReference type="InterPro" id="IPR013749">
    <property type="entry name" value="PM/HMP-P_kinase-1"/>
</dbReference>
<dbReference type="EMBL" id="BAAAJX010000006">
    <property type="protein sequence ID" value="GAA1493312.1"/>
    <property type="molecule type" value="Genomic_DNA"/>
</dbReference>
<proteinExistence type="predicted"/>
<dbReference type="InterPro" id="IPR004305">
    <property type="entry name" value="Thiaminase-2/PQQC"/>
</dbReference>
<organism evidence="8 9">
    <name type="scientific">Curtobacterium herbarum</name>
    <dbReference type="NCBI Taxonomy" id="150122"/>
    <lineage>
        <taxon>Bacteria</taxon>
        <taxon>Bacillati</taxon>
        <taxon>Actinomycetota</taxon>
        <taxon>Actinomycetes</taxon>
        <taxon>Micrococcales</taxon>
        <taxon>Microbacteriaceae</taxon>
        <taxon>Curtobacterium</taxon>
    </lineage>
</organism>
<sequence>MNGSVGASVPPLPRVLSIAGTDPTGGAGVQADLKSIAAQDGYGMAVVTALVAQNTLGVRSVHVPDTVFLRQQLDAVSDDVTIDAVKTGMLGTAQVVRVVVDWLRAHRPAWVVVDPVMVATSGDRLLDADAESAMADLFALADLVTPNRDELRVLAQLAGAQPNDAIGAARAVARRWDVRVLAKGGHDDGPTADDALVSPDGSVRVFSGPRIATTNTHGTGCSLSSAIATLVARHGDWELAVGAAKTWLAAALRGADALQVGQGHGPIDHNALVRAALPTPRLTDAWWVDAAAVLDETLDCRFLRGLADGTLDPEVFAGYLAQDVHYLRAYEQHLATIAAGSTGDAATFWTTASEGCAAEARDLHQRRLAGSHADDPVHPVCAGYLAHLADAARQSAESGDVSILAAAVLPCFRVYAWVGERLGTAPVGHPFADWITAYRDPGFAASSARATELVEELARRADPELRGRMVRAFRQSVAQELAFFRMPERLGEPV</sequence>
<dbReference type="PANTHER" id="PTHR20858:SF17">
    <property type="entry name" value="HYDROXYMETHYLPYRIMIDINE_PHOSPHOMETHYLPYRIMIDINE KINASE THI20-RELATED"/>
    <property type="match status" value="1"/>
</dbReference>
<name>A0ABN1ZCJ1_9MICO</name>
<comment type="caution">
    <text evidence="8">The sequence shown here is derived from an EMBL/GenBank/DDBJ whole genome shotgun (WGS) entry which is preliminary data.</text>
</comment>
<comment type="catalytic activity">
    <reaction evidence="1">
        <text>4-amino-5-hydroxymethyl-2-methylpyrimidine + ATP = 4-amino-2-methyl-5-(phosphooxymethyl)pyrimidine + ADP + H(+)</text>
        <dbReference type="Rhea" id="RHEA:23096"/>
        <dbReference type="ChEBI" id="CHEBI:15378"/>
        <dbReference type="ChEBI" id="CHEBI:16892"/>
        <dbReference type="ChEBI" id="CHEBI:30616"/>
        <dbReference type="ChEBI" id="CHEBI:58354"/>
        <dbReference type="ChEBI" id="CHEBI:456216"/>
        <dbReference type="EC" id="2.7.1.49"/>
    </reaction>
</comment>
<evidence type="ECO:0008006" key="10">
    <source>
        <dbReference type="Google" id="ProtNLM"/>
    </source>
</evidence>
<dbReference type="NCBIfam" id="TIGR00097">
    <property type="entry name" value="HMP-P_kinase"/>
    <property type="match status" value="1"/>
</dbReference>
<dbReference type="InterPro" id="IPR029056">
    <property type="entry name" value="Ribokinase-like"/>
</dbReference>
<comment type="function">
    <text evidence="3">Catalyzes the phosphorylation of hydroxymethylpyrimidine phosphate (HMP-P) to HMP-PP, and of HMP to HMP-P.</text>
</comment>
<dbReference type="Pfam" id="PF03070">
    <property type="entry name" value="TENA_THI-4"/>
    <property type="match status" value="1"/>
</dbReference>
<evidence type="ECO:0000259" key="6">
    <source>
        <dbReference type="Pfam" id="PF03070"/>
    </source>
</evidence>
<protein>
    <recommendedName>
        <fullName evidence="10">Hydroxymethylpyrimidine kinase</fullName>
    </recommendedName>
</protein>
<keyword evidence="5" id="KW-0784">Thiamine biosynthesis</keyword>
<gene>
    <name evidence="8" type="ORF">GCM10009627_16580</name>
</gene>
<dbReference type="Gene3D" id="3.40.1190.20">
    <property type="match status" value="1"/>
</dbReference>
<evidence type="ECO:0000256" key="2">
    <source>
        <dbReference type="ARBA" id="ARBA00000565"/>
    </source>
</evidence>
<dbReference type="InterPro" id="IPR016084">
    <property type="entry name" value="Haem_Oase-like_multi-hlx"/>
</dbReference>
<dbReference type="RefSeq" id="WP_259557218.1">
    <property type="nucleotide sequence ID" value="NZ_BAAAJX010000006.1"/>
</dbReference>